<evidence type="ECO:0000313" key="1">
    <source>
        <dbReference type="EMBL" id="ARN82173.1"/>
    </source>
</evidence>
<organism evidence="1 2">
    <name type="scientific">Methylocystis bryophila</name>
    <dbReference type="NCBI Taxonomy" id="655015"/>
    <lineage>
        <taxon>Bacteria</taxon>
        <taxon>Pseudomonadati</taxon>
        <taxon>Pseudomonadota</taxon>
        <taxon>Alphaproteobacteria</taxon>
        <taxon>Hyphomicrobiales</taxon>
        <taxon>Methylocystaceae</taxon>
        <taxon>Methylocystis</taxon>
    </lineage>
</organism>
<evidence type="ECO:0000313" key="2">
    <source>
        <dbReference type="Proteomes" id="UP000193978"/>
    </source>
</evidence>
<proteinExistence type="predicted"/>
<dbReference type="RefSeq" id="WP_085772296.1">
    <property type="nucleotide sequence ID" value="NZ_AP027149.1"/>
</dbReference>
<accession>A0A1W6MX62</accession>
<dbReference type="AlphaFoldDB" id="A0A1W6MX62"/>
<gene>
    <name evidence="1" type="ORF">B1812_14985</name>
</gene>
<name>A0A1W6MX62_9HYPH</name>
<sequence length="124" mass="13192">MSPDPQIDCANAAVVTLAGREWFVPVLAMRQARIVVPALMRLMPVLQNLQNGAAEGAAQLSEAEFDAILDVVYAALTRAYPRLSRDAFLDLPASTPELIAALAVVTRQTGFFKPAEAEAPAGEA</sequence>
<dbReference type="KEGG" id="mbry:B1812_14985"/>
<dbReference type="STRING" id="655015.B1812_14985"/>
<dbReference type="OrthoDB" id="8449663at2"/>
<keyword evidence="2" id="KW-1185">Reference proteome</keyword>
<protein>
    <submittedName>
        <fullName evidence="1">Uncharacterized protein</fullName>
    </submittedName>
</protein>
<dbReference type="EMBL" id="CP019948">
    <property type="protein sequence ID" value="ARN82173.1"/>
    <property type="molecule type" value="Genomic_DNA"/>
</dbReference>
<reference evidence="1 2" key="1">
    <citation type="submission" date="2017-02" db="EMBL/GenBank/DDBJ databases">
        <authorList>
            <person name="Peterson S.W."/>
        </authorList>
    </citation>
    <scope>NUCLEOTIDE SEQUENCE [LARGE SCALE GENOMIC DNA]</scope>
    <source>
        <strain evidence="1 2">S285</strain>
    </source>
</reference>
<dbReference type="Proteomes" id="UP000193978">
    <property type="component" value="Chromosome"/>
</dbReference>